<dbReference type="Gene3D" id="3.80.10.10">
    <property type="entry name" value="Ribonuclease Inhibitor"/>
    <property type="match status" value="1"/>
</dbReference>
<reference evidence="4" key="1">
    <citation type="submission" date="2018-08" db="EMBL/GenBank/DDBJ databases">
        <authorList>
            <person name="Rossello M."/>
        </authorList>
    </citation>
    <scope>NUCLEOTIDE SEQUENCE [LARGE SCALE GENOMIC DNA]</scope>
    <source>
        <strain evidence="4">cv. Chinese Spring</strain>
    </source>
</reference>
<dbReference type="PANTHER" id="PTHR23155">
    <property type="entry name" value="DISEASE RESISTANCE PROTEIN RP"/>
    <property type="match status" value="1"/>
</dbReference>
<feature type="domain" description="Disease resistance protein winged helix" evidence="2">
    <location>
        <begin position="119"/>
        <end position="184"/>
    </location>
</feature>
<keyword evidence="1" id="KW-0611">Plant defense</keyword>
<evidence type="ECO:0000259" key="2">
    <source>
        <dbReference type="Pfam" id="PF23559"/>
    </source>
</evidence>
<dbReference type="EnsemblPlants" id="TraesCS1B02G002400.1">
    <property type="protein sequence ID" value="TraesCS1B02G002400.1.cds1"/>
    <property type="gene ID" value="TraesCS1B02G002400"/>
</dbReference>
<evidence type="ECO:0000259" key="3">
    <source>
        <dbReference type="Pfam" id="PF25019"/>
    </source>
</evidence>
<dbReference type="Pfam" id="PF23559">
    <property type="entry name" value="WHD_DRP"/>
    <property type="match status" value="1"/>
</dbReference>
<evidence type="ECO:0000256" key="1">
    <source>
        <dbReference type="ARBA" id="ARBA00022821"/>
    </source>
</evidence>
<dbReference type="Gramene" id="TraesCS1B03G0004700.1">
    <property type="protein sequence ID" value="TraesCS1B03G0004700.1.CDS1"/>
    <property type="gene ID" value="TraesCS1B03G0004700"/>
</dbReference>
<dbReference type="Gene3D" id="1.10.10.10">
    <property type="entry name" value="Winged helix-like DNA-binding domain superfamily/Winged helix DNA-binding domain"/>
    <property type="match status" value="1"/>
</dbReference>
<dbReference type="SUPFAM" id="SSF52058">
    <property type="entry name" value="L domain-like"/>
    <property type="match status" value="1"/>
</dbReference>
<dbReference type="OrthoDB" id="687901at2759"/>
<evidence type="ECO:0000313" key="4">
    <source>
        <dbReference type="EnsemblPlants" id="TraesCS1B02G002400.1.cds1"/>
    </source>
</evidence>
<protein>
    <recommendedName>
        <fullName evidence="6">NB-ARC domain-containing protein</fullName>
    </recommendedName>
</protein>
<reference evidence="4" key="2">
    <citation type="submission" date="2018-10" db="UniProtKB">
        <authorList>
            <consortium name="EnsemblPlants"/>
        </authorList>
    </citation>
    <scope>IDENTIFICATION</scope>
</reference>
<dbReference type="InterPro" id="IPR056789">
    <property type="entry name" value="LRR_R13L1-DRL21"/>
</dbReference>
<dbReference type="SUPFAM" id="SSF52540">
    <property type="entry name" value="P-loop containing nucleoside triphosphate hydrolases"/>
    <property type="match status" value="1"/>
</dbReference>
<accession>A0A3B5YQQ0</accession>
<dbReference type="InterPro" id="IPR036388">
    <property type="entry name" value="WH-like_DNA-bd_sf"/>
</dbReference>
<dbReference type="Gramene" id="TraesCS1B02G002400.1">
    <property type="protein sequence ID" value="TraesCS1B02G002400.1.cds1"/>
    <property type="gene ID" value="TraesCS1B02G002400"/>
</dbReference>
<feature type="domain" description="R13L1/DRL21-like LRR repeat region" evidence="3">
    <location>
        <begin position="380"/>
        <end position="508"/>
    </location>
</feature>
<evidence type="ECO:0008006" key="6">
    <source>
        <dbReference type="Google" id="ProtNLM"/>
    </source>
</evidence>
<evidence type="ECO:0000313" key="5">
    <source>
        <dbReference type="Proteomes" id="UP000019116"/>
    </source>
</evidence>
<dbReference type="Proteomes" id="UP000019116">
    <property type="component" value="Chromosome 1B"/>
</dbReference>
<sequence>MLVTARTKDAAGALCANELIKMPGLDEDEYLKMFMHYALDGTSCAHEEFISVGREIAKKLHRSPVAAVTVAGRLGANPNISFWKNVAKLDMLNDTMDALWWSYKQLNPDIRRCFEFCNVFPRRLKLRKDELVHLWIAQGFVKSSCATEEMEDVAEGYIQELVSCSFLQPEGDYFAIHDLLHDLAEKIVGSDFFRIENERSQRGGAWKGDVPGDVRHLFVQNYDAELITEKILGLENLRTLIIDAVNGDTPVEEKVIESICKRLPKLRVLAIAFTKKHFGMRKSNKLSVPKSIAQLKHLRYLAFRTDMACSITLPRALTKLHNIQLLDFSGGRMLEFPFADLVNLRHMFCWPNLKFPNLGRLISLQTLPCFTVSNEQGYEIRQLRDLNKLQGRLRIKGLQNVKSKEEALEANLAAKERLTELSFEWDDDTRCSSEVEAEVLEGLCPPAGLQKLDIFGYRGSRYPDWMVGKQSGGPEGLRNLYLWGCSQLGPGPEFDAFPHLRVLEIWSCSWDSLAGNMEHLTLLKELHIVGCKNIRSLPTLPQSIEQLYLASCSDELTESCKTAGHPNWQKIGHIPRKDFL</sequence>
<dbReference type="AlphaFoldDB" id="A0A3B5YQQ0"/>
<organism evidence="4">
    <name type="scientific">Triticum aestivum</name>
    <name type="common">Wheat</name>
    <dbReference type="NCBI Taxonomy" id="4565"/>
    <lineage>
        <taxon>Eukaryota</taxon>
        <taxon>Viridiplantae</taxon>
        <taxon>Streptophyta</taxon>
        <taxon>Embryophyta</taxon>
        <taxon>Tracheophyta</taxon>
        <taxon>Spermatophyta</taxon>
        <taxon>Magnoliopsida</taxon>
        <taxon>Liliopsida</taxon>
        <taxon>Poales</taxon>
        <taxon>Poaceae</taxon>
        <taxon>BOP clade</taxon>
        <taxon>Pooideae</taxon>
        <taxon>Triticodae</taxon>
        <taxon>Triticeae</taxon>
        <taxon>Triticinae</taxon>
        <taxon>Triticum</taxon>
    </lineage>
</organism>
<dbReference type="InterPro" id="IPR027417">
    <property type="entry name" value="P-loop_NTPase"/>
</dbReference>
<keyword evidence="5" id="KW-1185">Reference proteome</keyword>
<dbReference type="InterPro" id="IPR032675">
    <property type="entry name" value="LRR_dom_sf"/>
</dbReference>
<dbReference type="Pfam" id="PF25019">
    <property type="entry name" value="LRR_R13L1-DRL21"/>
    <property type="match status" value="1"/>
</dbReference>
<dbReference type="InterPro" id="IPR058922">
    <property type="entry name" value="WHD_DRP"/>
</dbReference>
<proteinExistence type="predicted"/>
<dbReference type="OMA" id="ISPRRAC"/>
<dbReference type="PANTHER" id="PTHR23155:SF1058">
    <property type="entry name" value="OS11G0668100 PROTEIN"/>
    <property type="match status" value="1"/>
</dbReference>
<dbReference type="SMR" id="A0A3B5YQQ0"/>
<name>A0A3B5YQQ0_WHEAT</name>
<dbReference type="InterPro" id="IPR044974">
    <property type="entry name" value="Disease_R_plants"/>
</dbReference>
<dbReference type="GO" id="GO:0006952">
    <property type="term" value="P:defense response"/>
    <property type="evidence" value="ECO:0007669"/>
    <property type="project" value="UniProtKB-KW"/>
</dbReference>